<feature type="transmembrane region" description="Helical" evidence="2">
    <location>
        <begin position="427"/>
        <end position="446"/>
    </location>
</feature>
<dbReference type="InterPro" id="IPR001927">
    <property type="entry name" value="Na/Gal_symport"/>
</dbReference>
<feature type="transmembrane region" description="Helical" evidence="2">
    <location>
        <begin position="197"/>
        <end position="218"/>
    </location>
</feature>
<feature type="transmembrane region" description="Helical" evidence="2">
    <location>
        <begin position="166"/>
        <end position="185"/>
    </location>
</feature>
<accession>A0A074M582</accession>
<keyword evidence="4" id="KW-1185">Reference proteome</keyword>
<evidence type="ECO:0008006" key="5">
    <source>
        <dbReference type="Google" id="ProtNLM"/>
    </source>
</evidence>
<feature type="transmembrane region" description="Helical" evidence="2">
    <location>
        <begin position="344"/>
        <end position="366"/>
    </location>
</feature>
<comment type="caution">
    <text evidence="3">The sequence shown here is derived from an EMBL/GenBank/DDBJ whole genome shotgun (WGS) entry which is preliminary data.</text>
</comment>
<gene>
    <name evidence="3" type="ORF">EH31_11985</name>
</gene>
<dbReference type="GO" id="GO:0005886">
    <property type="term" value="C:plasma membrane"/>
    <property type="evidence" value="ECO:0007669"/>
    <property type="project" value="TreeGrafter"/>
</dbReference>
<dbReference type="PANTHER" id="PTHR11328">
    <property type="entry name" value="MAJOR FACILITATOR SUPERFAMILY DOMAIN-CONTAINING PROTEIN"/>
    <property type="match status" value="1"/>
</dbReference>
<keyword evidence="2" id="KW-0812">Transmembrane</keyword>
<feature type="transmembrane region" description="Helical" evidence="2">
    <location>
        <begin position="119"/>
        <end position="145"/>
    </location>
</feature>
<dbReference type="AlphaFoldDB" id="A0A074M582"/>
<feature type="transmembrane region" description="Helical" evidence="2">
    <location>
        <begin position="95"/>
        <end position="113"/>
    </location>
</feature>
<dbReference type="eggNOG" id="COG2211">
    <property type="taxonomic scope" value="Bacteria"/>
</dbReference>
<feature type="transmembrane region" description="Helical" evidence="2">
    <location>
        <begin position="387"/>
        <end position="407"/>
    </location>
</feature>
<dbReference type="GO" id="GO:0015293">
    <property type="term" value="F:symporter activity"/>
    <property type="evidence" value="ECO:0007669"/>
    <property type="project" value="InterPro"/>
</dbReference>
<sequence length="463" mass="49857">MANAAPFQDSQGAPVMAGKKARLLAGYGLGDFGLNIYWHSLSLILVFWYAEVVGLDPKLAGWIYALGLLWDAVSDPLVASIAATNRSKHGVYRPFILFGSFGLGASFCLLFWHPPLEGWFLFAALLAAAMIFRTAYTIVAVPYSALSARLTFSSVERAELSGVRMFFAFCGMLCVTAFFFPFSRWVEAQGSTQDTGFLLVAALGAFIATLALVTCFAFTREKPPLGGQAIEGGWSLKSFKEAFVRNSALRLLLVVLFFNSAAGASVAIVMAFYIEANSSIFANKEVIMSSYAVATILGTPVWTVLARWLGKKKCWYLGTVLTVAAGFWLLMSGPFVIAGVPVQLIVYGFALPSFAIIIWVLIPDTVEYGQFGYGKRDEGAVFGSSLFIQKASGGLTGLAVGYLLSGIGYNPERDIQTAQTAAVLGDFIAIAPALLLVTASITLFLMPLSRDLHARIVDELSQG</sequence>
<feature type="transmembrane region" description="Helical" evidence="2">
    <location>
        <begin position="24"/>
        <end position="50"/>
    </location>
</feature>
<keyword evidence="2" id="KW-1133">Transmembrane helix</keyword>
<dbReference type="PANTHER" id="PTHR11328:SF24">
    <property type="entry name" value="MAJOR FACILITATOR SUPERFAMILY (MFS) PROFILE DOMAIN-CONTAINING PROTEIN"/>
    <property type="match status" value="1"/>
</dbReference>
<keyword evidence="2" id="KW-0472">Membrane</keyword>
<dbReference type="EMBL" id="JMIW01000004">
    <property type="protein sequence ID" value="KEO89866.1"/>
    <property type="molecule type" value="Genomic_DNA"/>
</dbReference>
<feature type="transmembrane region" description="Helical" evidence="2">
    <location>
        <begin position="286"/>
        <end position="308"/>
    </location>
</feature>
<comment type="similarity">
    <text evidence="1">Belongs to the sodium:galactoside symporter (TC 2.A.2) family.</text>
</comment>
<dbReference type="GO" id="GO:0006814">
    <property type="term" value="P:sodium ion transport"/>
    <property type="evidence" value="ECO:0007669"/>
    <property type="project" value="InterPro"/>
</dbReference>
<dbReference type="Gene3D" id="1.20.1250.20">
    <property type="entry name" value="MFS general substrate transporter like domains"/>
    <property type="match status" value="2"/>
</dbReference>
<evidence type="ECO:0000256" key="1">
    <source>
        <dbReference type="ARBA" id="ARBA00009617"/>
    </source>
</evidence>
<dbReference type="Pfam" id="PF13347">
    <property type="entry name" value="MFS_2"/>
    <property type="match status" value="1"/>
</dbReference>
<dbReference type="GO" id="GO:0008643">
    <property type="term" value="P:carbohydrate transport"/>
    <property type="evidence" value="ECO:0007669"/>
    <property type="project" value="InterPro"/>
</dbReference>
<proteinExistence type="inferred from homology"/>
<protein>
    <recommendedName>
        <fullName evidence="5">Sugar transporter</fullName>
    </recommendedName>
</protein>
<dbReference type="Proteomes" id="UP000027647">
    <property type="component" value="Unassembled WGS sequence"/>
</dbReference>
<evidence type="ECO:0000256" key="2">
    <source>
        <dbReference type="SAM" id="Phobius"/>
    </source>
</evidence>
<dbReference type="NCBIfam" id="TIGR00792">
    <property type="entry name" value="gph"/>
    <property type="match status" value="1"/>
</dbReference>
<dbReference type="InterPro" id="IPR036259">
    <property type="entry name" value="MFS_trans_sf"/>
</dbReference>
<evidence type="ECO:0000313" key="3">
    <source>
        <dbReference type="EMBL" id="KEO89866.1"/>
    </source>
</evidence>
<name>A0A074M582_ERYLO</name>
<evidence type="ECO:0000313" key="4">
    <source>
        <dbReference type="Proteomes" id="UP000027647"/>
    </source>
</evidence>
<dbReference type="SUPFAM" id="SSF103473">
    <property type="entry name" value="MFS general substrate transporter"/>
    <property type="match status" value="1"/>
</dbReference>
<dbReference type="InterPro" id="IPR039672">
    <property type="entry name" value="MFS_2"/>
</dbReference>
<dbReference type="STRING" id="1044.EH31_11985"/>
<feature type="transmembrane region" description="Helical" evidence="2">
    <location>
        <begin position="315"/>
        <end position="338"/>
    </location>
</feature>
<reference evidence="3 4" key="1">
    <citation type="submission" date="2014-04" db="EMBL/GenBank/DDBJ databases">
        <title>A comprehensive comparison of genomes of Erythrobacter spp. strains.</title>
        <authorList>
            <person name="Zheng Q."/>
        </authorList>
    </citation>
    <scope>NUCLEOTIDE SEQUENCE [LARGE SCALE GENOMIC DNA]</scope>
    <source>
        <strain evidence="3 4">DSM 6997</strain>
    </source>
</reference>
<organism evidence="3 4">
    <name type="scientific">Erythrobacter longus</name>
    <dbReference type="NCBI Taxonomy" id="1044"/>
    <lineage>
        <taxon>Bacteria</taxon>
        <taxon>Pseudomonadati</taxon>
        <taxon>Pseudomonadota</taxon>
        <taxon>Alphaproteobacteria</taxon>
        <taxon>Sphingomonadales</taxon>
        <taxon>Erythrobacteraceae</taxon>
        <taxon>Erythrobacter/Porphyrobacter group</taxon>
        <taxon>Erythrobacter</taxon>
    </lineage>
</organism>
<feature type="transmembrane region" description="Helical" evidence="2">
    <location>
        <begin position="251"/>
        <end position="274"/>
    </location>
</feature>
<feature type="transmembrane region" description="Helical" evidence="2">
    <location>
        <begin position="62"/>
        <end position="83"/>
    </location>
</feature>